<sequence length="52" mass="5870">MVREQKVDFLALQETKMEVITEEFCQSLWGSVDCCWAFIPSEGASGGILSIW</sequence>
<reference evidence="1 2" key="1">
    <citation type="journal article" date="2018" name="Front. Plant Sci.">
        <title>Red Clover (Trifolium pratense) and Zigzag Clover (T. medium) - A Picture of Genomic Similarities and Differences.</title>
        <authorList>
            <person name="Dluhosova J."/>
            <person name="Istvanek J."/>
            <person name="Nedelnik J."/>
            <person name="Repkova J."/>
        </authorList>
    </citation>
    <scope>NUCLEOTIDE SEQUENCE [LARGE SCALE GENOMIC DNA]</scope>
    <source>
        <strain evidence="2">cv. 10/8</strain>
        <tissue evidence="1">Leaf</tissue>
    </source>
</reference>
<evidence type="ECO:0000313" key="2">
    <source>
        <dbReference type="Proteomes" id="UP000265520"/>
    </source>
</evidence>
<protein>
    <submittedName>
        <fullName evidence="1">Cytochrome P450</fullName>
    </submittedName>
</protein>
<name>A0A392UB35_9FABA</name>
<dbReference type="EMBL" id="LXQA010746173">
    <property type="protein sequence ID" value="MCI68945.1"/>
    <property type="molecule type" value="Genomic_DNA"/>
</dbReference>
<dbReference type="AlphaFoldDB" id="A0A392UB35"/>
<comment type="caution">
    <text evidence="1">The sequence shown here is derived from an EMBL/GenBank/DDBJ whole genome shotgun (WGS) entry which is preliminary data.</text>
</comment>
<accession>A0A392UB35</accession>
<keyword evidence="2" id="KW-1185">Reference proteome</keyword>
<evidence type="ECO:0000313" key="1">
    <source>
        <dbReference type="EMBL" id="MCI68945.1"/>
    </source>
</evidence>
<dbReference type="Proteomes" id="UP000265520">
    <property type="component" value="Unassembled WGS sequence"/>
</dbReference>
<proteinExistence type="predicted"/>
<organism evidence="1 2">
    <name type="scientific">Trifolium medium</name>
    <dbReference type="NCBI Taxonomy" id="97028"/>
    <lineage>
        <taxon>Eukaryota</taxon>
        <taxon>Viridiplantae</taxon>
        <taxon>Streptophyta</taxon>
        <taxon>Embryophyta</taxon>
        <taxon>Tracheophyta</taxon>
        <taxon>Spermatophyta</taxon>
        <taxon>Magnoliopsida</taxon>
        <taxon>eudicotyledons</taxon>
        <taxon>Gunneridae</taxon>
        <taxon>Pentapetalae</taxon>
        <taxon>rosids</taxon>
        <taxon>fabids</taxon>
        <taxon>Fabales</taxon>
        <taxon>Fabaceae</taxon>
        <taxon>Papilionoideae</taxon>
        <taxon>50 kb inversion clade</taxon>
        <taxon>NPAAA clade</taxon>
        <taxon>Hologalegina</taxon>
        <taxon>IRL clade</taxon>
        <taxon>Trifolieae</taxon>
        <taxon>Trifolium</taxon>
    </lineage>
</organism>
<feature type="non-terminal residue" evidence="1">
    <location>
        <position position="52"/>
    </location>
</feature>